<reference evidence="1" key="1">
    <citation type="journal article" date="2021" name="Proc. Natl. Acad. Sci. U.S.A.">
        <title>A Catalog of Tens of Thousands of Viruses from Human Metagenomes Reveals Hidden Associations with Chronic Diseases.</title>
        <authorList>
            <person name="Tisza M.J."/>
            <person name="Buck C.B."/>
        </authorList>
    </citation>
    <scope>NUCLEOTIDE SEQUENCE</scope>
    <source>
        <strain evidence="1">Ct5d86</strain>
    </source>
</reference>
<evidence type="ECO:0000313" key="1">
    <source>
        <dbReference type="EMBL" id="DAD70998.1"/>
    </source>
</evidence>
<name>A0A8S5LM18_9CAUD</name>
<proteinExistence type="predicted"/>
<protein>
    <submittedName>
        <fullName evidence="1">Terminase</fullName>
    </submittedName>
</protein>
<dbReference type="EMBL" id="BK015875">
    <property type="protein sequence ID" value="DAD70998.1"/>
    <property type="molecule type" value="Genomic_DNA"/>
</dbReference>
<accession>A0A8S5LM18</accession>
<dbReference type="InterPro" id="IPR006517">
    <property type="entry name" value="Phage_terminase_lsu-like_C"/>
</dbReference>
<dbReference type="NCBIfam" id="TIGR01630">
    <property type="entry name" value="psiM2_ORF9"/>
    <property type="match status" value="1"/>
</dbReference>
<organism evidence="1">
    <name type="scientific">Siphoviridae sp. ct5d86</name>
    <dbReference type="NCBI Taxonomy" id="2827561"/>
    <lineage>
        <taxon>Viruses</taxon>
        <taxon>Duplodnaviria</taxon>
        <taxon>Heunggongvirae</taxon>
        <taxon>Uroviricota</taxon>
        <taxon>Caudoviricetes</taxon>
    </lineage>
</organism>
<sequence length="545" mass="62454">MKVLLEKIFQKIKKTPGDIVGYEDLYYMCLEALNEDKELAVEYLQMLSKCIEDIIPGVVEVEFLQKLFDLHKKVLLAAAPYHFESYILYIEWNREPDKKFYPPRRTVLSQVVDALQELADDKLDLLAVSLPPGAGKSTLAIFFLTWLAGKRPNEPKLTGSHSNAFIRGVYDECLRILDKNGEYLWQDVFPDISLTSTNAKDCRIDVDKRQRFETLEFTSIGTGNAGLYRASDLLYCDDLVSGIEVALSKERLDKLWETYTTDLRQRKIGNHCKELHIATRWSVHDVIGRLESQYGNSDRAKFIVIPAMDSNDESNFDYDYGVGFTTEFYREQRDIMDDASWRALYMNEPIEREGLVYHEDELRRYFELPGEADAIIGICDTKDKGSDYAFLPVAYVYGNDYYIEDCVCDNSLPDIVDARLVEVLLTNSVKMCRFESNSAGRRVAEKIQSQVKDKGGITHITTKFTTANKETKIIVNSAWVKEHCLFKDSSLYRKNSDYGRMMNMLCSYTVAGKNKHDDVPDGMAMLAEFAQSLSAAKVEVFSRPW</sequence>